<accession>A0A2W1NE80</accession>
<evidence type="ECO:0008006" key="3">
    <source>
        <dbReference type="Google" id="ProtNLM"/>
    </source>
</evidence>
<evidence type="ECO:0000313" key="2">
    <source>
        <dbReference type="Proteomes" id="UP000214746"/>
    </source>
</evidence>
<protein>
    <recommendedName>
        <fullName evidence="3">ATP-grasp domain-containing protein</fullName>
    </recommendedName>
</protein>
<keyword evidence="2" id="KW-1185">Reference proteome</keyword>
<evidence type="ECO:0000313" key="1">
    <source>
        <dbReference type="EMBL" id="PZE21431.1"/>
    </source>
</evidence>
<comment type="caution">
    <text evidence="1">The sequence shown here is derived from an EMBL/GenBank/DDBJ whole genome shotgun (WGS) entry which is preliminary data.</text>
</comment>
<reference evidence="1" key="1">
    <citation type="submission" date="2018-06" db="EMBL/GenBank/DDBJ databases">
        <title>Paenibacillus xerothermodurans sp. nov. an extremely dry heat resistant spore forming bacterium isolated from the soil of Cape Canaveral, Florida.</title>
        <authorList>
            <person name="Seuylemezian A."/>
            <person name="Kaur N."/>
            <person name="Patil P."/>
            <person name="Patil P."/>
            <person name="Mayilraj S."/>
            <person name="Vaishampayan P."/>
        </authorList>
    </citation>
    <scope>NUCLEOTIDE SEQUENCE [LARGE SCALE GENOMIC DNA]</scope>
    <source>
        <strain evidence="1">ATCC 27380</strain>
    </source>
</reference>
<organism evidence="1 2">
    <name type="scientific">Paenibacillus xerothermodurans</name>
    <dbReference type="NCBI Taxonomy" id="1977292"/>
    <lineage>
        <taxon>Bacteria</taxon>
        <taxon>Bacillati</taxon>
        <taxon>Bacillota</taxon>
        <taxon>Bacilli</taxon>
        <taxon>Bacillales</taxon>
        <taxon>Paenibacillaceae</taxon>
        <taxon>Paenibacillus</taxon>
    </lineage>
</organism>
<gene>
    <name evidence="1" type="ORF">CBW46_008775</name>
</gene>
<dbReference type="RefSeq" id="WP_089199628.1">
    <property type="nucleotide sequence ID" value="NZ_NHRJ02000003.1"/>
</dbReference>
<dbReference type="AlphaFoldDB" id="A0A2W1NE80"/>
<dbReference type="SUPFAM" id="SSF56059">
    <property type="entry name" value="Glutathione synthetase ATP-binding domain-like"/>
    <property type="match status" value="1"/>
</dbReference>
<dbReference type="InterPro" id="IPR026838">
    <property type="entry name" value="YheC/D"/>
</dbReference>
<proteinExistence type="predicted"/>
<dbReference type="EMBL" id="NHRJ02000003">
    <property type="protein sequence ID" value="PZE21431.1"/>
    <property type="molecule type" value="Genomic_DNA"/>
</dbReference>
<dbReference type="Pfam" id="PF14398">
    <property type="entry name" value="ATPgrasp_YheCD"/>
    <property type="match status" value="1"/>
</dbReference>
<dbReference type="Proteomes" id="UP000214746">
    <property type="component" value="Unassembled WGS sequence"/>
</dbReference>
<dbReference type="OrthoDB" id="7869153at2"/>
<name>A0A2W1NE80_PAEXE</name>
<sequence>MKRFGILQTAFPARGTRSPAGASYVPRVTWRLLHSAGRRHGLQVLFFRAEDVDFHENKVHAWSSTSSDGMSAWTRQWHPLPDVVYENYPMDPKAVRARAKRVKRTFAGLGVPVFNPVFFNKADLQTILSHEPSIAQYLPKGRVAGTRADVTSFLKEHRTAYLKPIDGYQGRGIIEVRLLNGNRVRVKSDKFRGGRSLLRKCSLSKFQSFAGRLLKKRRYLIQQGLDLLKKGERKIDFRVVLHRGADGKWQCVGIRPKLGRPGSMVTNSHAGGSKTTWEKLERWARRTHTPLPSAAELQTPALLAAEHLTRYRPTLSHMGVDVGVDSPRGIYLLDFNVVPGRDLLTSDMLRRATDLTAGFAAHLAGSRRQHSPR</sequence>